<sequence>MQRSAALTPLSREHHTALSLAQQARKVADDAAPAVVQTMAERVRARFECDLQPHFDEEERWLLPALQRVGQQELVARTLGEHRQLQQLAERLSQPEVTLLHDFAELLIAHVRFEERELFPCAERYAEILAAAPQPPVSEDTD</sequence>
<dbReference type="EMBL" id="WLYX01000001">
    <property type="protein sequence ID" value="MTD32466.1"/>
    <property type="molecule type" value="Genomic_DNA"/>
</dbReference>
<comment type="caution">
    <text evidence="2">The sequence shown here is derived from an EMBL/GenBank/DDBJ whole genome shotgun (WGS) entry which is preliminary data.</text>
</comment>
<reference evidence="2 3" key="1">
    <citation type="submission" date="2019-11" db="EMBL/GenBank/DDBJ databases">
        <title>Draft genome sequence of Paludibacterium sp. dN18-1.</title>
        <authorList>
            <person name="Im W.-T."/>
        </authorList>
    </citation>
    <scope>NUCLEOTIDE SEQUENCE [LARGE SCALE GENOMIC DNA]</scope>
    <source>
        <strain evidence="3">dN 18-1</strain>
    </source>
</reference>
<dbReference type="InterPro" id="IPR012312">
    <property type="entry name" value="Hemerythrin-like"/>
</dbReference>
<organism evidence="2 3">
    <name type="scientific">Paludibacterium denitrificans</name>
    <dbReference type="NCBI Taxonomy" id="2675226"/>
    <lineage>
        <taxon>Bacteria</taxon>
        <taxon>Pseudomonadati</taxon>
        <taxon>Pseudomonadota</taxon>
        <taxon>Betaproteobacteria</taxon>
        <taxon>Neisseriales</taxon>
        <taxon>Chromobacteriaceae</taxon>
        <taxon>Paludibacterium</taxon>
    </lineage>
</organism>
<evidence type="ECO:0000313" key="3">
    <source>
        <dbReference type="Proteomes" id="UP000446658"/>
    </source>
</evidence>
<accession>A0A844G7Y7</accession>
<dbReference type="AlphaFoldDB" id="A0A844G7Y7"/>
<name>A0A844G7Y7_9NEIS</name>
<evidence type="ECO:0000313" key="2">
    <source>
        <dbReference type="EMBL" id="MTD32466.1"/>
    </source>
</evidence>
<dbReference type="Gene3D" id="1.20.120.520">
    <property type="entry name" value="nmb1532 protein domain like"/>
    <property type="match status" value="1"/>
</dbReference>
<feature type="domain" description="Hemerythrin-like" evidence="1">
    <location>
        <begin position="10"/>
        <end position="121"/>
    </location>
</feature>
<evidence type="ECO:0000259" key="1">
    <source>
        <dbReference type="Pfam" id="PF01814"/>
    </source>
</evidence>
<dbReference type="RefSeq" id="WP_230368887.1">
    <property type="nucleotide sequence ID" value="NZ_WLYX01000001.1"/>
</dbReference>
<proteinExistence type="predicted"/>
<gene>
    <name evidence="2" type="ORF">GKE73_01640</name>
</gene>
<dbReference type="Proteomes" id="UP000446658">
    <property type="component" value="Unassembled WGS sequence"/>
</dbReference>
<keyword evidence="3" id="KW-1185">Reference proteome</keyword>
<protein>
    <submittedName>
        <fullName evidence="2">Hemerythrin domain-containing protein</fullName>
    </submittedName>
</protein>
<dbReference type="Pfam" id="PF01814">
    <property type="entry name" value="Hemerythrin"/>
    <property type="match status" value="1"/>
</dbReference>